<evidence type="ECO:0000256" key="6">
    <source>
        <dbReference type="SAM" id="Phobius"/>
    </source>
</evidence>
<comment type="subcellular location">
    <subcellularLocation>
        <location evidence="1">Membrane</location>
        <topology evidence="1">Multi-pass membrane protein</topology>
    </subcellularLocation>
</comment>
<feature type="transmembrane region" description="Helical" evidence="6">
    <location>
        <begin position="78"/>
        <end position="96"/>
    </location>
</feature>
<keyword evidence="5 6" id="KW-0472">Membrane</keyword>
<dbReference type="Pfam" id="PF03741">
    <property type="entry name" value="TerC"/>
    <property type="match status" value="1"/>
</dbReference>
<feature type="transmembrane region" description="Helical" evidence="6">
    <location>
        <begin position="224"/>
        <end position="245"/>
    </location>
</feature>
<evidence type="ECO:0000256" key="2">
    <source>
        <dbReference type="ARBA" id="ARBA00007511"/>
    </source>
</evidence>
<feature type="transmembrane region" description="Helical" evidence="6">
    <location>
        <begin position="257"/>
        <end position="276"/>
    </location>
</feature>
<evidence type="ECO:0000313" key="8">
    <source>
        <dbReference type="Proteomes" id="UP000294830"/>
    </source>
</evidence>
<sequence length="307" mass="34810">MSTNALMWIGFNLFVVVMLALDLGVFHRKQHTVKVKEALIWSAIWITLALVFNVGIYYTLGQQKALEFLTGYVVEKSLSIDNLFVFILLFGFFKVESKLQHRVLFWGVLGAIVLRAIFIFAGVALINQFHWIIYIFGAFLIYTGIKMLFEDDDKEVHPDKNPVVKWVKRIYPVASNDEKGSFFRRIDKKLHITPLFIVLLLIEISDLIFAVDSIPAILSISNDTYIVFTSNIFAIMGLRSLYFAVSEVMGLFRYLKFGLAAILAFVGIKMCISSIYEIPISVSLLFILGTVTISVLLSKLIPAEEKA</sequence>
<dbReference type="NCBIfam" id="TIGR03718">
    <property type="entry name" value="R_switched_Alx"/>
    <property type="match status" value="1"/>
</dbReference>
<dbReference type="RefSeq" id="WP_131838944.1">
    <property type="nucleotide sequence ID" value="NZ_SLWB01000005.1"/>
</dbReference>
<keyword evidence="8" id="KW-1185">Reference proteome</keyword>
<dbReference type="AlphaFoldDB" id="A0A4V2RPU1"/>
<dbReference type="EMBL" id="SLWB01000005">
    <property type="protein sequence ID" value="TCN68930.1"/>
    <property type="molecule type" value="Genomic_DNA"/>
</dbReference>
<dbReference type="PANTHER" id="PTHR30238:SF0">
    <property type="entry name" value="THYLAKOID MEMBRANE PROTEIN TERC, CHLOROPLASTIC"/>
    <property type="match status" value="1"/>
</dbReference>
<dbReference type="InterPro" id="IPR022369">
    <property type="entry name" value="Integral_membrane_TerC_rswitch"/>
</dbReference>
<dbReference type="Proteomes" id="UP000294830">
    <property type="component" value="Unassembled WGS sequence"/>
</dbReference>
<dbReference type="GO" id="GO:0016020">
    <property type="term" value="C:membrane"/>
    <property type="evidence" value="ECO:0007669"/>
    <property type="project" value="UniProtKB-SubCell"/>
</dbReference>
<accession>A0A4V2RPU1</accession>
<reference evidence="7 8" key="1">
    <citation type="submission" date="2019-03" db="EMBL/GenBank/DDBJ databases">
        <title>Genomic Encyclopedia of Archaeal and Bacterial Type Strains, Phase II (KMG-II): from individual species to whole genera.</title>
        <authorList>
            <person name="Goeker M."/>
        </authorList>
    </citation>
    <scope>NUCLEOTIDE SEQUENCE [LARGE SCALE GENOMIC DNA]</scope>
    <source>
        <strain evidence="7 8">RL-C</strain>
    </source>
</reference>
<evidence type="ECO:0000256" key="4">
    <source>
        <dbReference type="ARBA" id="ARBA00022989"/>
    </source>
</evidence>
<gene>
    <name evidence="7" type="ORF">CLV25_105132</name>
</gene>
<evidence type="ECO:0000256" key="5">
    <source>
        <dbReference type="ARBA" id="ARBA00023136"/>
    </source>
</evidence>
<dbReference type="OrthoDB" id="9783692at2"/>
<feature type="transmembrane region" description="Helical" evidence="6">
    <location>
        <begin position="192"/>
        <end position="218"/>
    </location>
</feature>
<keyword evidence="4 6" id="KW-1133">Transmembrane helix</keyword>
<feature type="transmembrane region" description="Helical" evidence="6">
    <location>
        <begin position="282"/>
        <end position="301"/>
    </location>
</feature>
<dbReference type="PANTHER" id="PTHR30238">
    <property type="entry name" value="MEMBRANE BOUND PREDICTED REDOX MODULATOR"/>
    <property type="match status" value="1"/>
</dbReference>
<name>A0A4V2RPU1_9BACT</name>
<evidence type="ECO:0000256" key="3">
    <source>
        <dbReference type="ARBA" id="ARBA00022692"/>
    </source>
</evidence>
<evidence type="ECO:0000256" key="1">
    <source>
        <dbReference type="ARBA" id="ARBA00004141"/>
    </source>
</evidence>
<keyword evidence="3 6" id="KW-0812">Transmembrane</keyword>
<dbReference type="InterPro" id="IPR005496">
    <property type="entry name" value="Integral_membrane_TerC"/>
</dbReference>
<protein>
    <submittedName>
        <fullName evidence="7">Tellurite resistance protein TerC</fullName>
    </submittedName>
</protein>
<organism evidence="7 8">
    <name type="scientific">Acetobacteroides hydrogenigenes</name>
    <dbReference type="NCBI Taxonomy" id="979970"/>
    <lineage>
        <taxon>Bacteria</taxon>
        <taxon>Pseudomonadati</taxon>
        <taxon>Bacteroidota</taxon>
        <taxon>Bacteroidia</taxon>
        <taxon>Bacteroidales</taxon>
        <taxon>Rikenellaceae</taxon>
        <taxon>Acetobacteroides</taxon>
    </lineage>
</organism>
<comment type="caution">
    <text evidence="7">The sequence shown here is derived from an EMBL/GenBank/DDBJ whole genome shotgun (WGS) entry which is preliminary data.</text>
</comment>
<feature type="transmembrane region" description="Helical" evidence="6">
    <location>
        <begin position="103"/>
        <end position="125"/>
    </location>
</feature>
<evidence type="ECO:0000313" key="7">
    <source>
        <dbReference type="EMBL" id="TCN68930.1"/>
    </source>
</evidence>
<feature type="transmembrane region" description="Helical" evidence="6">
    <location>
        <begin position="131"/>
        <end position="149"/>
    </location>
</feature>
<feature type="transmembrane region" description="Helical" evidence="6">
    <location>
        <begin position="38"/>
        <end position="58"/>
    </location>
</feature>
<feature type="transmembrane region" description="Helical" evidence="6">
    <location>
        <begin position="6"/>
        <end position="26"/>
    </location>
</feature>
<proteinExistence type="inferred from homology"/>
<comment type="similarity">
    <text evidence="2">Belongs to the TerC family.</text>
</comment>